<evidence type="ECO:0000256" key="11">
    <source>
        <dbReference type="ARBA" id="ARBA00023239"/>
    </source>
</evidence>
<keyword evidence="7 16" id="KW-0378">Hydrolase</keyword>
<dbReference type="InterPro" id="IPR035937">
    <property type="entry name" value="FPG_N"/>
</dbReference>
<dbReference type="PANTHER" id="PTHR22993">
    <property type="entry name" value="FORMAMIDOPYRIMIDINE-DNA GLYCOSYLASE"/>
    <property type="match status" value="1"/>
</dbReference>
<reference evidence="20 21" key="1">
    <citation type="submission" date="2017-06" db="EMBL/GenBank/DDBJ databases">
        <title>Genome sequencing of cyanobaciteial culture collection at National Institute for Environmental Studies (NIES).</title>
        <authorList>
            <person name="Hirose Y."/>
            <person name="Shimura Y."/>
            <person name="Fujisawa T."/>
            <person name="Nakamura Y."/>
            <person name="Kawachi M."/>
        </authorList>
    </citation>
    <scope>NUCLEOTIDE SEQUENCE [LARGE SCALE GENOMIC DNA]</scope>
    <source>
        <strain evidence="20 21">NIES-267</strain>
    </source>
</reference>
<feature type="active site" description="Proton donor; for delta-elimination activity" evidence="16">
    <location>
        <position position="303"/>
    </location>
</feature>
<dbReference type="GO" id="GO:0140078">
    <property type="term" value="F:class I DNA-(apurinic or apyrimidinic site) endonuclease activity"/>
    <property type="evidence" value="ECO:0007669"/>
    <property type="project" value="UniProtKB-EC"/>
</dbReference>
<dbReference type="FunFam" id="1.10.8.50:FF:000003">
    <property type="entry name" value="Formamidopyrimidine-DNA glycosylase"/>
    <property type="match status" value="1"/>
</dbReference>
<evidence type="ECO:0000256" key="12">
    <source>
        <dbReference type="ARBA" id="ARBA00023268"/>
    </source>
</evidence>
<keyword evidence="10 16" id="KW-0234">DNA repair</keyword>
<organism evidence="20 21">
    <name type="scientific">Calothrix parasitica NIES-267</name>
    <dbReference type="NCBI Taxonomy" id="1973488"/>
    <lineage>
        <taxon>Bacteria</taxon>
        <taxon>Bacillati</taxon>
        <taxon>Cyanobacteriota</taxon>
        <taxon>Cyanophyceae</taxon>
        <taxon>Nostocales</taxon>
        <taxon>Calotrichaceae</taxon>
        <taxon>Calothrix</taxon>
    </lineage>
</organism>
<evidence type="ECO:0000256" key="10">
    <source>
        <dbReference type="ARBA" id="ARBA00023204"/>
    </source>
</evidence>
<feature type="compositionally biased region" description="Basic and acidic residues" evidence="17">
    <location>
        <begin position="73"/>
        <end position="88"/>
    </location>
</feature>
<feature type="compositionally biased region" description="Pro residues" evidence="17">
    <location>
        <begin position="96"/>
        <end position="105"/>
    </location>
</feature>
<evidence type="ECO:0000256" key="2">
    <source>
        <dbReference type="ARBA" id="ARBA00009409"/>
    </source>
</evidence>
<dbReference type="EC" id="4.2.99.18" evidence="16"/>
<keyword evidence="9 16" id="KW-0238">DNA-binding</keyword>
<evidence type="ECO:0000259" key="19">
    <source>
        <dbReference type="PROSITE" id="PS51068"/>
    </source>
</evidence>
<dbReference type="SUPFAM" id="SSF46946">
    <property type="entry name" value="S13-like H2TH domain"/>
    <property type="match status" value="1"/>
</dbReference>
<comment type="cofactor">
    <cofactor evidence="16">
        <name>Zn(2+)</name>
        <dbReference type="ChEBI" id="CHEBI:29105"/>
    </cofactor>
    <text evidence="16">Binds 1 zinc ion per subunit.</text>
</comment>
<gene>
    <name evidence="16" type="primary">mutM</name>
    <name evidence="16" type="synonym">fpg</name>
    <name evidence="20" type="ORF">NIES267_44470</name>
</gene>
<feature type="domain" description="Formamidopyrimidine-DNA glycosylase catalytic" evidence="19">
    <location>
        <begin position="2"/>
        <end position="152"/>
    </location>
</feature>
<keyword evidence="13 16" id="KW-0326">Glycosidase</keyword>
<evidence type="ECO:0000313" key="20">
    <source>
        <dbReference type="EMBL" id="BAY84949.1"/>
    </source>
</evidence>
<evidence type="ECO:0000256" key="16">
    <source>
        <dbReference type="HAMAP-Rule" id="MF_00103"/>
    </source>
</evidence>
<dbReference type="Pfam" id="PF01149">
    <property type="entry name" value="Fapy_DNA_glyco"/>
    <property type="match status" value="1"/>
</dbReference>
<evidence type="ECO:0000256" key="8">
    <source>
        <dbReference type="ARBA" id="ARBA00022833"/>
    </source>
</evidence>
<keyword evidence="4 16" id="KW-0479">Metal-binding</keyword>
<dbReference type="GO" id="GO:0003684">
    <property type="term" value="F:damaged DNA binding"/>
    <property type="evidence" value="ECO:0007669"/>
    <property type="project" value="InterPro"/>
</dbReference>
<keyword evidence="6 16" id="KW-0863">Zinc-finger</keyword>
<dbReference type="InterPro" id="IPR010979">
    <property type="entry name" value="Ribosomal_uS13-like_H2TH"/>
</dbReference>
<dbReference type="InterPro" id="IPR000214">
    <property type="entry name" value="Znf_DNA_glyclase/AP_lyase"/>
</dbReference>
<dbReference type="InterPro" id="IPR012319">
    <property type="entry name" value="FPG_cat"/>
</dbReference>
<dbReference type="SMART" id="SM00898">
    <property type="entry name" value="Fapy_DNA_glyco"/>
    <property type="match status" value="1"/>
</dbReference>
<dbReference type="AlphaFoldDB" id="A0A1Z4LUQ1"/>
<feature type="active site" description="Schiff-base intermediate with DNA" evidence="16">
    <location>
        <position position="2"/>
    </location>
</feature>
<accession>A0A1Z4LUQ1</accession>
<feature type="region of interest" description="Disordered" evidence="17">
    <location>
        <begin position="73"/>
        <end position="106"/>
    </location>
</feature>
<comment type="catalytic activity">
    <reaction evidence="14 16">
        <text>2'-deoxyribonucleotide-(2'-deoxyribose 5'-phosphate)-2'-deoxyribonucleotide-DNA = a 3'-end 2'-deoxyribonucleotide-(2,3-dehydro-2,3-deoxyribose 5'-phosphate)-DNA + a 5'-end 5'-phospho-2'-deoxyribonucleoside-DNA + H(+)</text>
        <dbReference type="Rhea" id="RHEA:66592"/>
        <dbReference type="Rhea" id="RHEA-COMP:13180"/>
        <dbReference type="Rhea" id="RHEA-COMP:16897"/>
        <dbReference type="Rhea" id="RHEA-COMP:17067"/>
        <dbReference type="ChEBI" id="CHEBI:15378"/>
        <dbReference type="ChEBI" id="CHEBI:136412"/>
        <dbReference type="ChEBI" id="CHEBI:157695"/>
        <dbReference type="ChEBI" id="CHEBI:167181"/>
        <dbReference type="EC" id="4.2.99.18"/>
    </reaction>
</comment>
<dbReference type="SUPFAM" id="SSF57716">
    <property type="entry name" value="Glucocorticoid receptor-like (DNA-binding domain)"/>
    <property type="match status" value="1"/>
</dbReference>
<dbReference type="InterPro" id="IPR020629">
    <property type="entry name" value="FPG_Glyclase"/>
</dbReference>
<name>A0A1Z4LUQ1_9CYAN</name>
<keyword evidence="8 16" id="KW-0862">Zinc</keyword>
<dbReference type="Proteomes" id="UP000218418">
    <property type="component" value="Chromosome"/>
</dbReference>
<dbReference type="OrthoDB" id="9800855at2"/>
<dbReference type="GO" id="GO:0008270">
    <property type="term" value="F:zinc ion binding"/>
    <property type="evidence" value="ECO:0007669"/>
    <property type="project" value="UniProtKB-UniRule"/>
</dbReference>
<dbReference type="InterPro" id="IPR010663">
    <property type="entry name" value="Znf_FPG/IleRS"/>
</dbReference>
<keyword evidence="11 16" id="KW-0456">Lyase</keyword>
<dbReference type="PROSITE" id="PS01242">
    <property type="entry name" value="ZF_FPG_1"/>
    <property type="match status" value="1"/>
</dbReference>
<dbReference type="GO" id="GO:0034039">
    <property type="term" value="F:8-oxo-7,8-dihydroguanine DNA N-glycosylase activity"/>
    <property type="evidence" value="ECO:0007669"/>
    <property type="project" value="TreeGrafter"/>
</dbReference>
<dbReference type="PANTHER" id="PTHR22993:SF9">
    <property type="entry name" value="FORMAMIDOPYRIMIDINE-DNA GLYCOSYLASE"/>
    <property type="match status" value="1"/>
</dbReference>
<evidence type="ECO:0000256" key="7">
    <source>
        <dbReference type="ARBA" id="ARBA00022801"/>
    </source>
</evidence>
<evidence type="ECO:0000256" key="5">
    <source>
        <dbReference type="ARBA" id="ARBA00022763"/>
    </source>
</evidence>
<dbReference type="SMART" id="SM01232">
    <property type="entry name" value="H2TH"/>
    <property type="match status" value="1"/>
</dbReference>
<dbReference type="PROSITE" id="PS51068">
    <property type="entry name" value="FPG_CAT"/>
    <property type="match status" value="1"/>
</dbReference>
<comment type="subunit">
    <text evidence="3 16">Monomer.</text>
</comment>
<dbReference type="PROSITE" id="PS51066">
    <property type="entry name" value="ZF_FPG_2"/>
    <property type="match status" value="1"/>
</dbReference>
<dbReference type="Pfam" id="PF06831">
    <property type="entry name" value="H2TH"/>
    <property type="match status" value="1"/>
</dbReference>
<proteinExistence type="inferred from homology"/>
<dbReference type="InterPro" id="IPR015887">
    <property type="entry name" value="DNA_glyclase_Znf_dom_DNA_BS"/>
</dbReference>
<keyword evidence="12 16" id="KW-0511">Multifunctional enzyme</keyword>
<dbReference type="EMBL" id="AP018227">
    <property type="protein sequence ID" value="BAY84949.1"/>
    <property type="molecule type" value="Genomic_DNA"/>
</dbReference>
<dbReference type="HAMAP" id="MF_00103">
    <property type="entry name" value="Fapy_DNA_glycosyl"/>
    <property type="match status" value="1"/>
</dbReference>
<evidence type="ECO:0000256" key="15">
    <source>
        <dbReference type="ARBA" id="ARBA00060177"/>
    </source>
</evidence>
<evidence type="ECO:0000256" key="13">
    <source>
        <dbReference type="ARBA" id="ARBA00023295"/>
    </source>
</evidence>
<feature type="domain" description="FPG-type" evidence="18">
    <location>
        <begin position="279"/>
        <end position="313"/>
    </location>
</feature>
<keyword evidence="5 16" id="KW-0227">DNA damage</keyword>
<evidence type="ECO:0000256" key="9">
    <source>
        <dbReference type="ARBA" id="ARBA00023125"/>
    </source>
</evidence>
<feature type="active site" description="Proton donor" evidence="16">
    <location>
        <position position="3"/>
    </location>
</feature>
<feature type="binding site" evidence="16">
    <location>
        <position position="130"/>
    </location>
    <ligand>
        <name>DNA</name>
        <dbReference type="ChEBI" id="CHEBI:16991"/>
    </ligand>
</feature>
<evidence type="ECO:0000313" key="21">
    <source>
        <dbReference type="Proteomes" id="UP000218418"/>
    </source>
</evidence>
<comment type="similarity">
    <text evidence="2 16">Belongs to the FPG family.</text>
</comment>
<dbReference type="Pfam" id="PF06827">
    <property type="entry name" value="zf-FPG_IleRS"/>
    <property type="match status" value="1"/>
</dbReference>
<evidence type="ECO:0000256" key="17">
    <source>
        <dbReference type="SAM" id="MobiDB-lite"/>
    </source>
</evidence>
<dbReference type="GO" id="GO:0006284">
    <property type="term" value="P:base-excision repair"/>
    <property type="evidence" value="ECO:0007669"/>
    <property type="project" value="InterPro"/>
</dbReference>
<dbReference type="InterPro" id="IPR015886">
    <property type="entry name" value="H2TH_FPG"/>
</dbReference>
<dbReference type="Gene3D" id="3.20.190.10">
    <property type="entry name" value="MutM-like, N-terminal"/>
    <property type="match status" value="1"/>
</dbReference>
<evidence type="ECO:0000256" key="6">
    <source>
        <dbReference type="ARBA" id="ARBA00022771"/>
    </source>
</evidence>
<dbReference type="GO" id="GO:0003690">
    <property type="term" value="F:double-stranded DNA binding"/>
    <property type="evidence" value="ECO:0007669"/>
    <property type="project" value="UniProtKB-ARBA"/>
</dbReference>
<comment type="catalytic activity">
    <reaction evidence="1 16">
        <text>Hydrolysis of DNA containing ring-opened 7-methylguanine residues, releasing 2,6-diamino-4-hydroxy-5-(N-methyl)formamidopyrimidine.</text>
        <dbReference type="EC" id="3.2.2.23"/>
    </reaction>
</comment>
<comment type="function">
    <text evidence="16">Involved in base excision repair of DNA damaged by oxidation or by mutagenic agents. Acts as DNA glycosylase that recognizes and removes damaged bases. Has a preference for oxidized purines, such as 7,8-dihydro-8-oxoguanine (8-oxoG). Has AP (apurinic/apyrimidinic) lyase activity and introduces nicks in the DNA strand. Cleaves the DNA backbone by beta-delta elimination to generate a single-strand break at the site of the removed base with both 3'- and 5'-phosphates.</text>
</comment>
<evidence type="ECO:0000259" key="18">
    <source>
        <dbReference type="PROSITE" id="PS51066"/>
    </source>
</evidence>
<evidence type="ECO:0000256" key="14">
    <source>
        <dbReference type="ARBA" id="ARBA00044632"/>
    </source>
</evidence>
<comment type="function">
    <text evidence="15">Involved in base excision repair of DNA damaged by oxidation or by mutagenic agents. Acts as a DNA glycosylase that recognizes and removes damaged bases. Has a preference for oxidized purines, such as 7,8-dihydro-8-oxoguanine (8-oxoG). Has AP (apurinic/apyrimidinic) lyase activity and introduces nicks in the DNA strand. Cleaves the DNA backbone by beta-delta elimination to generate a single-strand break at the site of the removed base with both 3'- and 5'-phosphates.</text>
</comment>
<dbReference type="NCBIfam" id="TIGR00577">
    <property type="entry name" value="fpg"/>
    <property type="match status" value="1"/>
</dbReference>
<feature type="binding site" evidence="16">
    <location>
        <position position="194"/>
    </location>
    <ligand>
        <name>DNA</name>
        <dbReference type="ChEBI" id="CHEBI:16991"/>
    </ligand>
</feature>
<dbReference type="NCBIfam" id="NF002211">
    <property type="entry name" value="PRK01103.1"/>
    <property type="match status" value="1"/>
</dbReference>
<dbReference type="NCBIfam" id="NF010551">
    <property type="entry name" value="PRK13945.1"/>
    <property type="match status" value="1"/>
</dbReference>
<feature type="binding site" evidence="16">
    <location>
        <position position="149"/>
    </location>
    <ligand>
        <name>DNA</name>
        <dbReference type="ChEBI" id="CHEBI:16991"/>
    </ligand>
</feature>
<evidence type="ECO:0000256" key="3">
    <source>
        <dbReference type="ARBA" id="ARBA00011245"/>
    </source>
</evidence>
<dbReference type="EC" id="3.2.2.23" evidence="16"/>
<feature type="active site" description="Proton donor; for beta-elimination activity" evidence="16">
    <location>
        <position position="60"/>
    </location>
</feature>
<keyword evidence="21" id="KW-1185">Reference proteome</keyword>
<dbReference type="SUPFAM" id="SSF81624">
    <property type="entry name" value="N-terminal domain of MutM-like DNA repair proteins"/>
    <property type="match status" value="1"/>
</dbReference>
<evidence type="ECO:0000256" key="4">
    <source>
        <dbReference type="ARBA" id="ARBA00022723"/>
    </source>
</evidence>
<sequence>MPELPEVETVRRGLNQLTLKQKITGGDVLLHRTIAYPFSAEEFLDGLEEREIISWHRRGKYLIAELSLLKEEKGKRGQGDREKGRQGDEVENNSPPLSPSPPPPLSSLGVHLRMTGQLLWLSQDEPLHKHTRVRLFFGDEWELRFVDQRTFGQMWWVPPKVETQSIITGLAKLAADPFSGEFTVEYFADKLKNRRRVIKTALLDQSVVAGLGNIYADEALFLSGIQPETLCLNLQIKQIKRLRSSIIEVLKTSIEAGGTTFSNFLNVQGVNGNYAHVAWVYNRTGEPCRTCNHPIERIKLAGRSSHFCPQCQQ</sequence>
<dbReference type="CDD" id="cd08966">
    <property type="entry name" value="EcFpg-like_N"/>
    <property type="match status" value="1"/>
</dbReference>
<evidence type="ECO:0000256" key="1">
    <source>
        <dbReference type="ARBA" id="ARBA00001668"/>
    </source>
</evidence>
<protein>
    <recommendedName>
        <fullName evidence="16">Formamidopyrimidine-DNA glycosylase</fullName>
        <shortName evidence="16">Fapy-DNA glycosylase</shortName>
        <ecNumber evidence="16">3.2.2.23</ecNumber>
    </recommendedName>
    <alternativeName>
        <fullName evidence="16">DNA-(apurinic or apyrimidinic site) lyase MutM</fullName>
        <shortName evidence="16">AP lyase MutM</shortName>
        <ecNumber evidence="16">4.2.99.18</ecNumber>
    </alternativeName>
</protein>
<dbReference type="Gene3D" id="1.10.8.50">
    <property type="match status" value="1"/>
</dbReference>